<reference evidence="1 2" key="1">
    <citation type="submission" date="2024-06" db="EMBL/GenBank/DDBJ databases">
        <title>Genomic Encyclopedia of Type Strains, Phase V (KMG-V): Genome sequencing to study the core and pangenomes of soil and plant-associated prokaryotes.</title>
        <authorList>
            <person name="Whitman W."/>
        </authorList>
    </citation>
    <scope>NUCLEOTIDE SEQUENCE [LARGE SCALE GENOMIC DNA]</scope>
    <source>
        <strain evidence="1 2">NE40</strain>
    </source>
</reference>
<dbReference type="Proteomes" id="UP001549366">
    <property type="component" value="Unassembled WGS sequence"/>
</dbReference>
<accession>A0ABV2SKK9</accession>
<dbReference type="EMBL" id="JBEWTB010000002">
    <property type="protein sequence ID" value="MET4757468.1"/>
    <property type="molecule type" value="Genomic_DNA"/>
</dbReference>
<keyword evidence="2" id="KW-1185">Reference proteome</keyword>
<protein>
    <submittedName>
        <fullName evidence="1">Uncharacterized protein</fullName>
    </submittedName>
</protein>
<name>A0ABV2SKK9_9GAMM</name>
<comment type="caution">
    <text evidence="1">The sequence shown here is derived from an EMBL/GenBank/DDBJ whole genome shotgun (WGS) entry which is preliminary data.</text>
</comment>
<organism evidence="1 2">
    <name type="scientific">Endozoicomonas lisbonensis</name>
    <dbReference type="NCBI Taxonomy" id="3120522"/>
    <lineage>
        <taxon>Bacteria</taxon>
        <taxon>Pseudomonadati</taxon>
        <taxon>Pseudomonadota</taxon>
        <taxon>Gammaproteobacteria</taxon>
        <taxon>Oceanospirillales</taxon>
        <taxon>Endozoicomonadaceae</taxon>
        <taxon>Endozoicomonas</taxon>
    </lineage>
</organism>
<evidence type="ECO:0000313" key="1">
    <source>
        <dbReference type="EMBL" id="MET4757468.1"/>
    </source>
</evidence>
<proteinExistence type="predicted"/>
<sequence>MTGADASLLLFFAHSPKLQVFIYIHCVTFFADFVDSGQIHPDHLICFVAKKTKDK</sequence>
<evidence type="ECO:0000313" key="2">
    <source>
        <dbReference type="Proteomes" id="UP001549366"/>
    </source>
</evidence>
<gene>
    <name evidence="1" type="ORF">V5J35_002660</name>
</gene>